<dbReference type="EMBL" id="FN649727">
    <property type="protein sequence ID" value="CBJ48311.1"/>
    <property type="molecule type" value="Genomic_DNA"/>
</dbReference>
<feature type="transmembrane region" description="Helical" evidence="1">
    <location>
        <begin position="125"/>
        <end position="149"/>
    </location>
</feature>
<organism evidence="2 3">
    <name type="scientific">Ectocarpus siliculosus</name>
    <name type="common">Brown alga</name>
    <name type="synonym">Conferva siliculosa</name>
    <dbReference type="NCBI Taxonomy" id="2880"/>
    <lineage>
        <taxon>Eukaryota</taxon>
        <taxon>Sar</taxon>
        <taxon>Stramenopiles</taxon>
        <taxon>Ochrophyta</taxon>
        <taxon>PX clade</taxon>
        <taxon>Phaeophyceae</taxon>
        <taxon>Ectocarpales</taxon>
        <taxon>Ectocarpaceae</taxon>
        <taxon>Ectocarpus</taxon>
    </lineage>
</organism>
<feature type="transmembrane region" description="Helical" evidence="1">
    <location>
        <begin position="306"/>
        <end position="332"/>
    </location>
</feature>
<dbReference type="OrthoDB" id="44117at2759"/>
<feature type="transmembrane region" description="Helical" evidence="1">
    <location>
        <begin position="155"/>
        <end position="181"/>
    </location>
</feature>
<evidence type="ECO:0000256" key="1">
    <source>
        <dbReference type="SAM" id="Phobius"/>
    </source>
</evidence>
<dbReference type="eggNOG" id="ENOG502SE3V">
    <property type="taxonomic scope" value="Eukaryota"/>
</dbReference>
<sequence length="343" mass="36976">MVELWISLIRNAACVLKSLLPAEYTMMQPLMAFPFPLFWSGGGAGKLEMFTGLEGLIGVLQLAGAGFNLCKGAKGLAGGVVMAEYIVRWRNALAEYDMGVEGKARGVAALSVVLKRQDAANNRRIIAGICQLVIGTGLICLTCFSWKLVGIMTTATAVAILEVALAVLLTIGVTGVLRMWAISNKVQRLQQKPPAEAPPDADVVELVAPRSGSDMGGKWEPDVRVPPTVATLRTWKACLASRRLSRVVLWKTNQAIGQAAKKQAVLDAFLISLNVAAFVGYGTIPLDVFFPQRSLLTTWLPPGPTAWWGNFVGDVAWTIEPITVFLAPYLVLRRAQPSKTKTS</sequence>
<dbReference type="Proteomes" id="UP000002630">
    <property type="component" value="Linkage Group LG02"/>
</dbReference>
<evidence type="ECO:0000313" key="2">
    <source>
        <dbReference type="EMBL" id="CBJ48311.1"/>
    </source>
</evidence>
<evidence type="ECO:0000313" key="3">
    <source>
        <dbReference type="Proteomes" id="UP000002630"/>
    </source>
</evidence>
<proteinExistence type="predicted"/>
<feature type="transmembrane region" description="Helical" evidence="1">
    <location>
        <begin position="264"/>
        <end position="286"/>
    </location>
</feature>
<name>D7FPX9_ECTSI</name>
<dbReference type="EMBL" id="FN648375">
    <property type="protein sequence ID" value="CBJ48311.1"/>
    <property type="molecule type" value="Genomic_DNA"/>
</dbReference>
<keyword evidence="1" id="KW-0472">Membrane</keyword>
<dbReference type="InParanoid" id="D7FPX9"/>
<reference evidence="2 3" key="1">
    <citation type="journal article" date="2010" name="Nature">
        <title>The Ectocarpus genome and the independent evolution of multicellularity in brown algae.</title>
        <authorList>
            <person name="Cock J.M."/>
            <person name="Sterck L."/>
            <person name="Rouze P."/>
            <person name="Scornet D."/>
            <person name="Allen A.E."/>
            <person name="Amoutzias G."/>
            <person name="Anthouard V."/>
            <person name="Artiguenave F."/>
            <person name="Aury J.M."/>
            <person name="Badger J.H."/>
            <person name="Beszteri B."/>
            <person name="Billiau K."/>
            <person name="Bonnet E."/>
            <person name="Bothwell J.H."/>
            <person name="Bowler C."/>
            <person name="Boyen C."/>
            <person name="Brownlee C."/>
            <person name="Carrano C.J."/>
            <person name="Charrier B."/>
            <person name="Cho G.Y."/>
            <person name="Coelho S.M."/>
            <person name="Collen J."/>
            <person name="Corre E."/>
            <person name="Da Silva C."/>
            <person name="Delage L."/>
            <person name="Delaroque N."/>
            <person name="Dittami S.M."/>
            <person name="Doulbeau S."/>
            <person name="Elias M."/>
            <person name="Farnham G."/>
            <person name="Gachon C.M."/>
            <person name="Gschloessl B."/>
            <person name="Heesch S."/>
            <person name="Jabbari K."/>
            <person name="Jubin C."/>
            <person name="Kawai H."/>
            <person name="Kimura K."/>
            <person name="Kloareg B."/>
            <person name="Kupper F.C."/>
            <person name="Lang D."/>
            <person name="Le Bail A."/>
            <person name="Leblanc C."/>
            <person name="Lerouge P."/>
            <person name="Lohr M."/>
            <person name="Lopez P.J."/>
            <person name="Martens C."/>
            <person name="Maumus F."/>
            <person name="Michel G."/>
            <person name="Miranda-Saavedra D."/>
            <person name="Morales J."/>
            <person name="Moreau H."/>
            <person name="Motomura T."/>
            <person name="Nagasato C."/>
            <person name="Napoli C.A."/>
            <person name="Nelson D.R."/>
            <person name="Nyvall-Collen P."/>
            <person name="Peters A.F."/>
            <person name="Pommier C."/>
            <person name="Potin P."/>
            <person name="Poulain J."/>
            <person name="Quesneville H."/>
            <person name="Read B."/>
            <person name="Rensing S.A."/>
            <person name="Ritter A."/>
            <person name="Rousvoal S."/>
            <person name="Samanta M."/>
            <person name="Samson G."/>
            <person name="Schroeder D.C."/>
            <person name="Segurens B."/>
            <person name="Strittmatter M."/>
            <person name="Tonon T."/>
            <person name="Tregear J.W."/>
            <person name="Valentin K."/>
            <person name="von Dassow P."/>
            <person name="Yamagishi T."/>
            <person name="Van de Peer Y."/>
            <person name="Wincker P."/>
        </authorList>
    </citation>
    <scope>NUCLEOTIDE SEQUENCE [LARGE SCALE GENOMIC DNA]</scope>
    <source>
        <strain evidence="3">Ec32 / CCAP1310/4</strain>
    </source>
</reference>
<accession>D7FPX9</accession>
<keyword evidence="1" id="KW-0812">Transmembrane</keyword>
<protein>
    <submittedName>
        <fullName evidence="2">Uncharacterized protein</fullName>
    </submittedName>
</protein>
<keyword evidence="3" id="KW-1185">Reference proteome</keyword>
<gene>
    <name evidence="2" type="ORF">Esi_0002_0033</name>
</gene>
<keyword evidence="1" id="KW-1133">Transmembrane helix</keyword>
<dbReference type="AlphaFoldDB" id="D7FPX9"/>